<feature type="domain" description="Serine aminopeptidase S33" evidence="1">
    <location>
        <begin position="27"/>
        <end position="144"/>
    </location>
</feature>
<organism evidence="2 3">
    <name type="scientific">Nocardia kruczakiae</name>
    <dbReference type="NCBI Taxonomy" id="261477"/>
    <lineage>
        <taxon>Bacteria</taxon>
        <taxon>Bacillati</taxon>
        <taxon>Actinomycetota</taxon>
        <taxon>Actinomycetes</taxon>
        <taxon>Mycobacteriales</taxon>
        <taxon>Nocardiaceae</taxon>
        <taxon>Nocardia</taxon>
    </lineage>
</organism>
<reference evidence="2 3" key="1">
    <citation type="submission" date="2023-07" db="EMBL/GenBank/DDBJ databases">
        <title>Sorghum-associated microbial communities from plants grown in Nebraska, USA.</title>
        <authorList>
            <person name="Schachtman D."/>
        </authorList>
    </citation>
    <scope>NUCLEOTIDE SEQUENCE [LARGE SCALE GENOMIC DNA]</scope>
    <source>
        <strain evidence="2 3">4272</strain>
    </source>
</reference>
<dbReference type="Proteomes" id="UP001251217">
    <property type="component" value="Unassembled WGS sequence"/>
</dbReference>
<proteinExistence type="predicted"/>
<keyword evidence="3" id="KW-1185">Reference proteome</keyword>
<evidence type="ECO:0000313" key="2">
    <source>
        <dbReference type="EMBL" id="MDR7171773.1"/>
    </source>
</evidence>
<gene>
    <name evidence="2" type="ORF">J2W56_005534</name>
</gene>
<dbReference type="InterPro" id="IPR022742">
    <property type="entry name" value="Hydrolase_4"/>
</dbReference>
<dbReference type="SUPFAM" id="SSF53474">
    <property type="entry name" value="alpha/beta-Hydrolases"/>
    <property type="match status" value="1"/>
</dbReference>
<evidence type="ECO:0000313" key="3">
    <source>
        <dbReference type="Proteomes" id="UP001251217"/>
    </source>
</evidence>
<dbReference type="RefSeq" id="WP_310406702.1">
    <property type="nucleotide sequence ID" value="NZ_JAVDWW010000010.1"/>
</dbReference>
<dbReference type="Pfam" id="PF12146">
    <property type="entry name" value="Hydrolase_4"/>
    <property type="match status" value="1"/>
</dbReference>
<comment type="caution">
    <text evidence="2">The sequence shown here is derived from an EMBL/GenBank/DDBJ whole genome shotgun (WGS) entry which is preliminary data.</text>
</comment>
<sequence>MERVEVSSVDGITLEAAVDRSSSPIRRGVVVLVHGVTVDMDEGGGMFVRLAEQLAAVGFDVVRFSFRGHGGSGGTQRGVTIAGECLDLQAVIEWTRVRFAGPVSVVAASFGAVSTLMSLSWLGDRLHRLVLWNPVLDLRHTFLAPELPWGIANFGTAQRKALQDVGFLVVDGEFELGRVLFEEFARYRPADEFLAASVPALIVHGDRDAAVSYSIAAEAAKGRPDTLLHTVAGSDHGFDSRDREDEAISVTATWLIAQTPPAS</sequence>
<dbReference type="InterPro" id="IPR029058">
    <property type="entry name" value="AB_hydrolase_fold"/>
</dbReference>
<protein>
    <submittedName>
        <fullName evidence="2">Pimeloyl-ACP methyl ester carboxylesterase</fullName>
    </submittedName>
</protein>
<evidence type="ECO:0000259" key="1">
    <source>
        <dbReference type="Pfam" id="PF12146"/>
    </source>
</evidence>
<dbReference type="EMBL" id="JAVDWW010000010">
    <property type="protein sequence ID" value="MDR7171773.1"/>
    <property type="molecule type" value="Genomic_DNA"/>
</dbReference>
<dbReference type="Gene3D" id="3.40.50.1820">
    <property type="entry name" value="alpha/beta hydrolase"/>
    <property type="match status" value="1"/>
</dbReference>
<name>A0ABU1XMJ8_9NOCA</name>
<accession>A0ABU1XMJ8</accession>